<dbReference type="Pfam" id="PF01522">
    <property type="entry name" value="Polysacc_deac_1"/>
    <property type="match status" value="1"/>
</dbReference>
<comment type="caution">
    <text evidence="3">The sequence shown here is derived from an EMBL/GenBank/DDBJ whole genome shotgun (WGS) entry which is preliminary data.</text>
</comment>
<dbReference type="InterPro" id="IPR011330">
    <property type="entry name" value="Glyco_hydro/deAcase_b/a-brl"/>
</dbReference>
<proteinExistence type="predicted"/>
<dbReference type="Proteomes" id="UP001230005">
    <property type="component" value="Unassembled WGS sequence"/>
</dbReference>
<protein>
    <submittedName>
        <fullName evidence="3">Peptidoglycan/xylan/chitin deacetylase (PgdA/CDA1 family)</fullName>
    </submittedName>
</protein>
<gene>
    <name evidence="3" type="ORF">J2S74_004863</name>
</gene>
<keyword evidence="1" id="KW-0812">Transmembrane</keyword>
<evidence type="ECO:0000313" key="3">
    <source>
        <dbReference type="EMBL" id="MDQ0257405.1"/>
    </source>
</evidence>
<dbReference type="Gene3D" id="3.20.20.370">
    <property type="entry name" value="Glycoside hydrolase/deacetylase"/>
    <property type="match status" value="1"/>
</dbReference>
<dbReference type="PANTHER" id="PTHR10587:SF125">
    <property type="entry name" value="POLYSACCHARIDE DEACETYLASE YHEN-RELATED"/>
    <property type="match status" value="1"/>
</dbReference>
<dbReference type="PROSITE" id="PS51257">
    <property type="entry name" value="PROKAR_LIPOPROTEIN"/>
    <property type="match status" value="1"/>
</dbReference>
<accession>A0ABU0A2E2</accession>
<keyword evidence="1" id="KW-1133">Transmembrane helix</keyword>
<feature type="transmembrane region" description="Helical" evidence="1">
    <location>
        <begin position="12"/>
        <end position="34"/>
    </location>
</feature>
<dbReference type="CDD" id="cd10944">
    <property type="entry name" value="CE4_SmPgdA_like"/>
    <property type="match status" value="1"/>
</dbReference>
<reference evidence="3 4" key="1">
    <citation type="submission" date="2023-07" db="EMBL/GenBank/DDBJ databases">
        <title>Genomic Encyclopedia of Type Strains, Phase IV (KMG-IV): sequencing the most valuable type-strain genomes for metagenomic binning, comparative biology and taxonomic classification.</title>
        <authorList>
            <person name="Goeker M."/>
        </authorList>
    </citation>
    <scope>NUCLEOTIDE SEQUENCE [LARGE SCALE GENOMIC DNA]</scope>
    <source>
        <strain evidence="3 4">DSM 9768</strain>
    </source>
</reference>
<name>A0ABU0A2E2_9BACI</name>
<dbReference type="PROSITE" id="PS51677">
    <property type="entry name" value="NODB"/>
    <property type="match status" value="1"/>
</dbReference>
<dbReference type="EMBL" id="JAUSUG010000027">
    <property type="protein sequence ID" value="MDQ0257405.1"/>
    <property type="molecule type" value="Genomic_DNA"/>
</dbReference>
<dbReference type="RefSeq" id="WP_307331056.1">
    <property type="nucleotide sequence ID" value="NZ_JAUSUG010000027.1"/>
</dbReference>
<keyword evidence="4" id="KW-1185">Reference proteome</keyword>
<evidence type="ECO:0000313" key="4">
    <source>
        <dbReference type="Proteomes" id="UP001230005"/>
    </source>
</evidence>
<organism evidence="3 4">
    <name type="scientific">Evansella vedderi</name>
    <dbReference type="NCBI Taxonomy" id="38282"/>
    <lineage>
        <taxon>Bacteria</taxon>
        <taxon>Bacillati</taxon>
        <taxon>Bacillota</taxon>
        <taxon>Bacilli</taxon>
        <taxon>Bacillales</taxon>
        <taxon>Bacillaceae</taxon>
        <taxon>Evansella</taxon>
    </lineage>
</organism>
<evidence type="ECO:0000259" key="2">
    <source>
        <dbReference type="PROSITE" id="PS51677"/>
    </source>
</evidence>
<dbReference type="PANTHER" id="PTHR10587">
    <property type="entry name" value="GLYCOSYL TRANSFERASE-RELATED"/>
    <property type="match status" value="1"/>
</dbReference>
<sequence>MRKVGDGMKRQIVLMTVFIFSIFIITGCGMGLNWGGKERSARELIQRDNIKIVEREQINYFARFQDENNRGTSPNEGETEGKNRIVYLTFDDGPTENTQGILSILKDFNAKATFFVNGRESDFAKKIYQQIVLNGHALGNHTYSHQYEIIYSDLSNFKADFYELQALLKETTGVEPKYFRFPGGSNSTRAHQHGGEQILWEIRSFLDNNGYVFFDWNVDSRDSAVQNQSKEVIIQETLAQVKGKNQAIVIFHDGPNKESTVEALPAILDQLAKWGYSFKTLSKDAPKQHFQL</sequence>
<dbReference type="InterPro" id="IPR050248">
    <property type="entry name" value="Polysacc_deacetylase_ArnD"/>
</dbReference>
<evidence type="ECO:0000256" key="1">
    <source>
        <dbReference type="SAM" id="Phobius"/>
    </source>
</evidence>
<keyword evidence="1" id="KW-0472">Membrane</keyword>
<dbReference type="SUPFAM" id="SSF88713">
    <property type="entry name" value="Glycoside hydrolase/deacetylase"/>
    <property type="match status" value="1"/>
</dbReference>
<dbReference type="InterPro" id="IPR002509">
    <property type="entry name" value="NODB_dom"/>
</dbReference>
<feature type="domain" description="NodB homology" evidence="2">
    <location>
        <begin position="84"/>
        <end position="279"/>
    </location>
</feature>